<proteinExistence type="predicted"/>
<accession>A0A6S4Q7K4</accession>
<evidence type="ECO:0000313" key="2">
    <source>
        <dbReference type="EMBL" id="BBE39064.1"/>
    </source>
</evidence>
<organism evidence="2">
    <name type="scientific">Vibrio vulnificus</name>
    <dbReference type="NCBI Taxonomy" id="672"/>
    <lineage>
        <taxon>Bacteria</taxon>
        <taxon>Pseudomonadati</taxon>
        <taxon>Pseudomonadota</taxon>
        <taxon>Gammaproteobacteria</taxon>
        <taxon>Vibrionales</taxon>
        <taxon>Vibrionaceae</taxon>
        <taxon>Vibrio</taxon>
    </lineage>
</organism>
<protein>
    <submittedName>
        <fullName evidence="2">Uncharacterized protein</fullName>
    </submittedName>
</protein>
<sequence length="49" mass="5739">MLNCRDNCQAEMLLGNEPESDFDPVKQQVDHHGPDNEATREHWHVLRPE</sequence>
<dbReference type="AlphaFoldDB" id="A0A6S4Q7K4"/>
<evidence type="ECO:0000256" key="1">
    <source>
        <dbReference type="SAM" id="MobiDB-lite"/>
    </source>
</evidence>
<dbReference type="RefSeq" id="WP_193785108.1">
    <property type="nucleotide sequence ID" value="NZ_PDGD01000068.1"/>
</dbReference>
<reference evidence="2" key="1">
    <citation type="submission" date="2011-01" db="EMBL/GenBank/DDBJ databases">
        <title>Evolutionary Significance of Chromosomal Super-Integrons in Vibrio vulnificus Strains.</title>
        <authorList>
            <person name="Shu H.Y."/>
            <person name="Wu K.M."/>
            <person name="Liu T.T."/>
            <person name="Liu Y.M."/>
            <person name="Liao T.L."/>
            <person name="Hor L.I."/>
            <person name="Tsai S.F."/>
            <person name="Chen C.Y."/>
        </authorList>
    </citation>
    <scope>NUCLEOTIDE SEQUENCE</scope>
    <source>
        <strain evidence="2">CG021</strain>
    </source>
</reference>
<feature type="region of interest" description="Disordered" evidence="1">
    <location>
        <begin position="14"/>
        <end position="49"/>
    </location>
</feature>
<dbReference type="EMBL" id="AB609752">
    <property type="protein sequence ID" value="BBE39064.1"/>
    <property type="molecule type" value="Genomic_DNA"/>
</dbReference>
<name>A0A6S4Q7K4_VIBVL</name>
<feature type="compositionally biased region" description="Basic and acidic residues" evidence="1">
    <location>
        <begin position="28"/>
        <end position="49"/>
    </location>
</feature>